<evidence type="ECO:0000259" key="2">
    <source>
        <dbReference type="Pfam" id="PF13354"/>
    </source>
</evidence>
<accession>B2IVV4</accession>
<dbReference type="InterPro" id="IPR021731">
    <property type="entry name" value="AMIN_dom"/>
</dbReference>
<dbReference type="STRING" id="63737.Npun_R4556"/>
<dbReference type="KEGG" id="npu:Npun_R4556"/>
<dbReference type="PANTHER" id="PTHR35333">
    <property type="entry name" value="BETA-LACTAMASE"/>
    <property type="match status" value="1"/>
</dbReference>
<gene>
    <name evidence="3" type="ordered locus">Npun_R4556</name>
</gene>
<reference evidence="4" key="1">
    <citation type="submission" date="2008-04" db="EMBL/GenBank/DDBJ databases">
        <title>Complete sequence of chromosome of Nostoc punctiforme ATCC 29133.</title>
        <authorList>
            <consortium name="US DOE Joint Genome Institute"/>
            <person name="Copeland A."/>
            <person name="Lucas S."/>
            <person name="Lapidus A."/>
            <person name="Glavina del Rio T."/>
            <person name="Dalin E."/>
            <person name="Tice H."/>
            <person name="Pitluck S."/>
            <person name="Chain P."/>
            <person name="Malfatti S."/>
            <person name="Shin M."/>
            <person name="Vergez L."/>
            <person name="Schmutz J."/>
            <person name="Larimer F."/>
            <person name="Land M."/>
            <person name="Hauser L."/>
            <person name="Kyrpides N."/>
            <person name="Kim E."/>
            <person name="Meeks J.C."/>
            <person name="Elhai J."/>
            <person name="Campbell E.L."/>
            <person name="Thiel T."/>
            <person name="Longmire J."/>
            <person name="Potts M."/>
            <person name="Atlas R."/>
        </authorList>
    </citation>
    <scope>NUCLEOTIDE SEQUENCE [LARGE SCALE GENOMIC DNA]</scope>
    <source>
        <strain evidence="4">ATCC 29133 / PCC 73102</strain>
    </source>
</reference>
<dbReference type="GO" id="GO:0046677">
    <property type="term" value="P:response to antibiotic"/>
    <property type="evidence" value="ECO:0007669"/>
    <property type="project" value="InterPro"/>
</dbReference>
<organism evidence="3 4">
    <name type="scientific">Nostoc punctiforme (strain ATCC 29133 / PCC 73102)</name>
    <dbReference type="NCBI Taxonomy" id="63737"/>
    <lineage>
        <taxon>Bacteria</taxon>
        <taxon>Bacillati</taxon>
        <taxon>Cyanobacteriota</taxon>
        <taxon>Cyanophyceae</taxon>
        <taxon>Nostocales</taxon>
        <taxon>Nostocaceae</taxon>
        <taxon>Nostoc</taxon>
    </lineage>
</organism>
<dbReference type="Gene3D" id="3.40.710.10">
    <property type="entry name" value="DD-peptidase/beta-lactamase superfamily"/>
    <property type="match status" value="1"/>
</dbReference>
<reference evidence="3 4" key="2">
    <citation type="journal article" date="2013" name="Plant Physiol.">
        <title>A Nostoc punctiforme Sugar Transporter Necessary to Establish a Cyanobacterium-Plant Symbiosis.</title>
        <authorList>
            <person name="Ekman M."/>
            <person name="Picossi S."/>
            <person name="Campbell E.L."/>
            <person name="Meeks J.C."/>
            <person name="Flores E."/>
        </authorList>
    </citation>
    <scope>NUCLEOTIDE SEQUENCE [LARGE SCALE GENOMIC DNA]</scope>
    <source>
        <strain evidence="4">ATCC 29133 / PCC 73102</strain>
    </source>
</reference>
<sequence>MCALIVGGFCSFMNFHHTKRSLMLLTHKENLLKFSWLLPSFFSFFLFGSTVKAAAIANWHFDSNRNHLDFTTDKNIQPKVQLLTNPTRLVIDLPGVKLEYPQTSQRVGLVIKDISIGQFNADTTRMVVTLAPNYTFDLAQVKLQEESLNHWSVQLPKPIQLTATRPNILEITPTQWSISPTVSDNSTLFAGVIPMHSPMKALEPQIKALMNRYSFLKTGMFFLDLDTGDYLDVGGDRVFPAASTIKLPILIAFFQDLDAGKVTLQENLIMRRDLVTNGSGTMQYERVGKKYTALETITKMITISDNTATNMIIDRLGGVTKLNQRFRNWGLKDTVIRHLLADLRGTNTTSSQDMARVLALVVNNKLVSPQSREQALDILRHTTIHTLLPAGLGKGAVIANKTGDIGFLIGDAGFVTMPNGKRYLAAIFVTRPYKDTRGRDFIRQVSQLVYDYLNQTNPVAAVGSPNSATR</sequence>
<keyword evidence="4" id="KW-1185">Reference proteome</keyword>
<feature type="domain" description="Beta-lactamase class A catalytic" evidence="2">
    <location>
        <begin position="219"/>
        <end position="429"/>
    </location>
</feature>
<evidence type="ECO:0000313" key="4">
    <source>
        <dbReference type="Proteomes" id="UP000001191"/>
    </source>
</evidence>
<dbReference type="GO" id="GO:0030655">
    <property type="term" value="P:beta-lactam antibiotic catabolic process"/>
    <property type="evidence" value="ECO:0007669"/>
    <property type="project" value="InterPro"/>
</dbReference>
<dbReference type="Proteomes" id="UP000001191">
    <property type="component" value="Chromosome"/>
</dbReference>
<keyword evidence="3" id="KW-0378">Hydrolase</keyword>
<dbReference type="InterPro" id="IPR012338">
    <property type="entry name" value="Beta-lactam/transpept-like"/>
</dbReference>
<dbReference type="HOGENOM" id="CLU_031960_1_1_3"/>
<dbReference type="Gene3D" id="2.60.40.3500">
    <property type="match status" value="1"/>
</dbReference>
<dbReference type="RefSeq" id="WP_012410877.1">
    <property type="nucleotide sequence ID" value="NC_010628.1"/>
</dbReference>
<protein>
    <submittedName>
        <fullName evidence="3">Beta-lactamase</fullName>
        <ecNumber evidence="3">3.5.2.6</ecNumber>
    </submittedName>
</protein>
<evidence type="ECO:0000313" key="3">
    <source>
        <dbReference type="EMBL" id="ACC82917.1"/>
    </source>
</evidence>
<dbReference type="EC" id="3.5.2.6" evidence="3"/>
<dbReference type="PANTHER" id="PTHR35333:SF4">
    <property type="entry name" value="SLR0121 PROTEIN"/>
    <property type="match status" value="1"/>
</dbReference>
<dbReference type="EMBL" id="CP001037">
    <property type="protein sequence ID" value="ACC82917.1"/>
    <property type="molecule type" value="Genomic_DNA"/>
</dbReference>
<dbReference type="Pfam" id="PF11741">
    <property type="entry name" value="AMIN"/>
    <property type="match status" value="1"/>
</dbReference>
<dbReference type="AlphaFoldDB" id="B2IVV4"/>
<dbReference type="InterPro" id="IPR000871">
    <property type="entry name" value="Beta-lactam_class-A"/>
</dbReference>
<dbReference type="SUPFAM" id="SSF56601">
    <property type="entry name" value="beta-lactamase/transpeptidase-like"/>
    <property type="match status" value="1"/>
</dbReference>
<dbReference type="PhylomeDB" id="B2IVV4"/>
<evidence type="ECO:0000259" key="1">
    <source>
        <dbReference type="Pfam" id="PF11741"/>
    </source>
</evidence>
<dbReference type="EnsemblBacteria" id="ACC82917">
    <property type="protein sequence ID" value="ACC82917"/>
    <property type="gene ID" value="Npun_R4556"/>
</dbReference>
<dbReference type="eggNOG" id="COG2367">
    <property type="taxonomic scope" value="Bacteria"/>
</dbReference>
<dbReference type="Pfam" id="PF13354">
    <property type="entry name" value="Beta-lactamase2"/>
    <property type="match status" value="1"/>
</dbReference>
<feature type="domain" description="AMIN" evidence="1">
    <location>
        <begin position="57"/>
        <end position="154"/>
    </location>
</feature>
<proteinExistence type="predicted"/>
<dbReference type="GO" id="GO:0008800">
    <property type="term" value="F:beta-lactamase activity"/>
    <property type="evidence" value="ECO:0007669"/>
    <property type="project" value="UniProtKB-EC"/>
</dbReference>
<dbReference type="InterPro" id="IPR045155">
    <property type="entry name" value="Beta-lactam_cat"/>
</dbReference>
<name>B2IVV4_NOSP7</name>